<evidence type="ECO:0000256" key="1">
    <source>
        <dbReference type="SAM" id="Coils"/>
    </source>
</evidence>
<proteinExistence type="predicted"/>
<feature type="region of interest" description="Disordered" evidence="2">
    <location>
        <begin position="470"/>
        <end position="569"/>
    </location>
</feature>
<name>A0AAW2A0F8_CULAL</name>
<dbReference type="AlphaFoldDB" id="A0AAW2A0F8"/>
<feature type="compositionally biased region" description="Basic and acidic residues" evidence="2">
    <location>
        <begin position="470"/>
        <end position="483"/>
    </location>
</feature>
<keyword evidence="1" id="KW-0175">Coiled coil</keyword>
<evidence type="ECO:0000313" key="4">
    <source>
        <dbReference type="Proteomes" id="UP001479290"/>
    </source>
</evidence>
<comment type="caution">
    <text evidence="3">The sequence shown here is derived from an EMBL/GenBank/DDBJ whole genome shotgun (WGS) entry which is preliminary data.</text>
</comment>
<keyword evidence="4" id="KW-1185">Reference proteome</keyword>
<feature type="compositionally biased region" description="Polar residues" evidence="2">
    <location>
        <begin position="549"/>
        <end position="569"/>
    </location>
</feature>
<organism evidence="3 4">
    <name type="scientific">Culter alburnus</name>
    <name type="common">Topmouth culter</name>
    <dbReference type="NCBI Taxonomy" id="194366"/>
    <lineage>
        <taxon>Eukaryota</taxon>
        <taxon>Metazoa</taxon>
        <taxon>Chordata</taxon>
        <taxon>Craniata</taxon>
        <taxon>Vertebrata</taxon>
        <taxon>Euteleostomi</taxon>
        <taxon>Actinopterygii</taxon>
        <taxon>Neopterygii</taxon>
        <taxon>Teleostei</taxon>
        <taxon>Ostariophysi</taxon>
        <taxon>Cypriniformes</taxon>
        <taxon>Xenocyprididae</taxon>
        <taxon>Xenocypridinae</taxon>
        <taxon>Culter</taxon>
    </lineage>
</organism>
<accession>A0AAW2A0F8</accession>
<feature type="compositionally biased region" description="Basic and acidic residues" evidence="2">
    <location>
        <begin position="504"/>
        <end position="514"/>
    </location>
</feature>
<dbReference type="EMBL" id="JAWDJR010000011">
    <property type="protein sequence ID" value="KAK9966338.1"/>
    <property type="molecule type" value="Genomic_DNA"/>
</dbReference>
<feature type="coiled-coil region" evidence="1">
    <location>
        <begin position="114"/>
        <end position="201"/>
    </location>
</feature>
<gene>
    <name evidence="3" type="ORF">ABG768_003456</name>
</gene>
<evidence type="ECO:0000256" key="2">
    <source>
        <dbReference type="SAM" id="MobiDB-lite"/>
    </source>
</evidence>
<feature type="region of interest" description="Disordered" evidence="2">
    <location>
        <begin position="258"/>
        <end position="278"/>
    </location>
</feature>
<sequence length="645" mass="73290">MSRASSPDTHWDHLETWLGVMTNTFLPNAAGDLQHLSREQLDGDLNRLMAHDPMQSYSHKEWAKLIGGLTHKLITQARLNERSNALLEAAQTQHRLDQLLLENQDQRGTADESDPELQEEVERLQKALEELHLETGRREQLEKESRAELTGKLQQGEALLARAEIELKDRDAKAWACENHLKQARSEIIALRQQRDYLKDELDTVHRELKHSYKLQSDLGGDSHVMQLPLASGPKCPCQASLVREGGESPLPKTFSIQEPWSGAKGWEPPQKTRTTSHGMAPKELDKLAKNIPTFAPNPAGGVDVQAYLQDIDFLLQNVANANAFDRLYLLRITSSHDVRSFLDRQPEAAMIKEFSDPESDQGLLAAMDLKQGRLETAQAYYNRMRRAYFRARNEPGMEEDFNFKTLFLRNLSHHLGVLACPRSMSTQQLQDLAHKAYSKQKATSEKNVKYPTIYPVSDHCPKLALEGAHTHHSDRPFNRESRQFPASRGQPHYEGARPKHQTGHSERFWDKPRPSNNQKGGATWKASRRPRNCRPSSARASSPDRQRQNASQHASNKPKSELAQEQNSAVMSESAEILKVLKELIQKKPRKGRQEGQARLLMTRREACSQRLPGTSKKIHSDLTLHNSCKCGHEWRQSTLNLCK</sequence>
<reference evidence="3 4" key="1">
    <citation type="submission" date="2024-05" db="EMBL/GenBank/DDBJ databases">
        <title>A high-quality chromosomal-level genome assembly of Topmouth culter (Culter alburnus).</title>
        <authorList>
            <person name="Zhao H."/>
        </authorList>
    </citation>
    <scope>NUCLEOTIDE SEQUENCE [LARGE SCALE GENOMIC DNA]</scope>
    <source>
        <strain evidence="3">CATC2023</strain>
        <tissue evidence="3">Muscle</tissue>
    </source>
</reference>
<evidence type="ECO:0000313" key="3">
    <source>
        <dbReference type="EMBL" id="KAK9966338.1"/>
    </source>
</evidence>
<dbReference type="Proteomes" id="UP001479290">
    <property type="component" value="Unassembled WGS sequence"/>
</dbReference>
<protein>
    <submittedName>
        <fullName evidence="3">Uncharacterized protein</fullName>
    </submittedName>
</protein>